<organism evidence="2 3">
    <name type="scientific">Panagrellus redivivus</name>
    <name type="common">Microworm</name>
    <dbReference type="NCBI Taxonomy" id="6233"/>
    <lineage>
        <taxon>Eukaryota</taxon>
        <taxon>Metazoa</taxon>
        <taxon>Ecdysozoa</taxon>
        <taxon>Nematoda</taxon>
        <taxon>Chromadorea</taxon>
        <taxon>Rhabditida</taxon>
        <taxon>Tylenchina</taxon>
        <taxon>Panagrolaimomorpha</taxon>
        <taxon>Panagrolaimoidea</taxon>
        <taxon>Panagrolaimidae</taxon>
        <taxon>Panagrellus</taxon>
    </lineage>
</organism>
<sequence length="256" mass="28626">MSIYIVIEIGYALSSAAYFIYFCIDCVIDAGVTFHAYFLYFFAIPVTIFMTLVPVALSFLSLDRCLSIAFPRSPRMHVFLGYCNIVVIIFSVFFIVITDIITAFPKTTITPCNGFGCMATIFGKSAYTVYRMGFGVFNVIISIILAIMIQRKLKLSEAATRINIIVFKTLAIVFLVDFVPHLVFLVFAFGFGQDLTKLYSPYFVVCSIDSFLVAFLYSRNIGNLNTNRTSEIKTAPGVGMFAKPNDSNKLTASWHT</sequence>
<dbReference type="Proteomes" id="UP000492821">
    <property type="component" value="Unassembled WGS sequence"/>
</dbReference>
<reference evidence="2" key="1">
    <citation type="journal article" date="2013" name="Genetics">
        <title>The draft genome and transcriptome of Panagrellus redivivus are shaped by the harsh demands of a free-living lifestyle.</title>
        <authorList>
            <person name="Srinivasan J."/>
            <person name="Dillman A.R."/>
            <person name="Macchietto M.G."/>
            <person name="Heikkinen L."/>
            <person name="Lakso M."/>
            <person name="Fracchia K.M."/>
            <person name="Antoshechkin I."/>
            <person name="Mortazavi A."/>
            <person name="Wong G."/>
            <person name="Sternberg P.W."/>
        </authorList>
    </citation>
    <scope>NUCLEOTIDE SEQUENCE [LARGE SCALE GENOMIC DNA]</scope>
    <source>
        <strain evidence="2">MT8872</strain>
    </source>
</reference>
<feature type="transmembrane region" description="Helical" evidence="1">
    <location>
        <begin position="198"/>
        <end position="218"/>
    </location>
</feature>
<feature type="transmembrane region" description="Helical" evidence="1">
    <location>
        <begin position="128"/>
        <end position="149"/>
    </location>
</feature>
<evidence type="ECO:0000256" key="1">
    <source>
        <dbReference type="SAM" id="Phobius"/>
    </source>
</evidence>
<feature type="transmembrane region" description="Helical" evidence="1">
    <location>
        <begin position="170"/>
        <end position="192"/>
    </location>
</feature>
<keyword evidence="1" id="KW-0472">Membrane</keyword>
<feature type="transmembrane region" description="Helical" evidence="1">
    <location>
        <begin position="79"/>
        <end position="101"/>
    </location>
</feature>
<accession>A0A7E4ZTR9</accession>
<feature type="transmembrane region" description="Helical" evidence="1">
    <location>
        <begin position="12"/>
        <end position="32"/>
    </location>
</feature>
<keyword evidence="1" id="KW-1133">Transmembrane helix</keyword>
<reference evidence="3" key="2">
    <citation type="submission" date="2020-10" db="UniProtKB">
        <authorList>
            <consortium name="WormBaseParasite"/>
        </authorList>
    </citation>
    <scope>IDENTIFICATION</scope>
</reference>
<evidence type="ECO:0000313" key="3">
    <source>
        <dbReference type="WBParaSite" id="Pan_g1696.t1"/>
    </source>
</evidence>
<feature type="transmembrane region" description="Helical" evidence="1">
    <location>
        <begin position="38"/>
        <end position="59"/>
    </location>
</feature>
<keyword evidence="1" id="KW-0812">Transmembrane</keyword>
<name>A0A7E4ZTR9_PANRE</name>
<dbReference type="AlphaFoldDB" id="A0A7E4ZTR9"/>
<protein>
    <submittedName>
        <fullName evidence="3">G_PROTEIN_RECEP_F1_2 domain-containing protein</fullName>
    </submittedName>
</protein>
<evidence type="ECO:0000313" key="2">
    <source>
        <dbReference type="Proteomes" id="UP000492821"/>
    </source>
</evidence>
<proteinExistence type="predicted"/>
<dbReference type="WBParaSite" id="Pan_g1696.t1">
    <property type="protein sequence ID" value="Pan_g1696.t1"/>
    <property type="gene ID" value="Pan_g1696"/>
</dbReference>
<keyword evidence="2" id="KW-1185">Reference proteome</keyword>